<accession>A0A8B9PWB0</accession>
<evidence type="ECO:0000313" key="5">
    <source>
        <dbReference type="Proteomes" id="UP000694424"/>
    </source>
</evidence>
<feature type="domain" description="Ig-like" evidence="3">
    <location>
        <begin position="29"/>
        <end position="106"/>
    </location>
</feature>
<reference evidence="4" key="2">
    <citation type="submission" date="2025-09" db="UniProtKB">
        <authorList>
            <consortium name="Ensembl"/>
        </authorList>
    </citation>
    <scope>IDENTIFICATION</scope>
</reference>
<feature type="signal peptide" evidence="2">
    <location>
        <begin position="1"/>
        <end position="27"/>
    </location>
</feature>
<feature type="region of interest" description="Disordered" evidence="1">
    <location>
        <begin position="164"/>
        <end position="195"/>
    </location>
</feature>
<dbReference type="Gene3D" id="2.60.40.10">
    <property type="entry name" value="Immunoglobulins"/>
    <property type="match status" value="1"/>
</dbReference>
<organism evidence="4 5">
    <name type="scientific">Apteryx owenii</name>
    <name type="common">Little spotted kiwi</name>
    <dbReference type="NCBI Taxonomy" id="8824"/>
    <lineage>
        <taxon>Eukaryota</taxon>
        <taxon>Metazoa</taxon>
        <taxon>Chordata</taxon>
        <taxon>Craniata</taxon>
        <taxon>Vertebrata</taxon>
        <taxon>Euteleostomi</taxon>
        <taxon>Archelosauria</taxon>
        <taxon>Archosauria</taxon>
        <taxon>Dinosauria</taxon>
        <taxon>Saurischia</taxon>
        <taxon>Theropoda</taxon>
        <taxon>Coelurosauria</taxon>
        <taxon>Aves</taxon>
        <taxon>Palaeognathae</taxon>
        <taxon>Apterygiformes</taxon>
        <taxon>Apterygidae</taxon>
        <taxon>Apteryx</taxon>
    </lineage>
</organism>
<feature type="compositionally biased region" description="Gly residues" evidence="1">
    <location>
        <begin position="182"/>
        <end position="195"/>
    </location>
</feature>
<keyword evidence="2" id="KW-0732">Signal</keyword>
<dbReference type="Ensembl" id="ENSAOWT00000019038.1">
    <property type="protein sequence ID" value="ENSAOWP00000016758.1"/>
    <property type="gene ID" value="ENSAOWG00000011449.1"/>
</dbReference>
<sequence>MFFKSWMMLFVHLKVIALLLVLETANQGPFPTLAPPLTMVVNGQRRRLVACVVSDLPPGSRDAVWISSGDGSTLGAFAYGVSHRTDGTASTVSVLPADSDALACHVGPDRTVPAHSSEPLHITGMALAPAAGPWAGALLMAIRVLLLKVLLFDALLTSVLLGGPRPGGAGTPHRPWRHPKYLGGGGSRPRSAVGG</sequence>
<dbReference type="PANTHER" id="PTHR37866">
    <property type="entry name" value="PRE T-CELL ANTIGEN RECEPTOR ALPHA"/>
    <property type="match status" value="1"/>
</dbReference>
<dbReference type="PROSITE" id="PS50835">
    <property type="entry name" value="IG_LIKE"/>
    <property type="match status" value="1"/>
</dbReference>
<keyword evidence="5" id="KW-1185">Reference proteome</keyword>
<dbReference type="InterPro" id="IPR027834">
    <property type="entry name" value="PTCRA"/>
</dbReference>
<dbReference type="AlphaFoldDB" id="A0A8B9PWB0"/>
<name>A0A8B9PWB0_APTOW</name>
<dbReference type="Proteomes" id="UP000694424">
    <property type="component" value="Unplaced"/>
</dbReference>
<evidence type="ECO:0000256" key="2">
    <source>
        <dbReference type="SAM" id="SignalP"/>
    </source>
</evidence>
<evidence type="ECO:0000259" key="3">
    <source>
        <dbReference type="PROSITE" id="PS50835"/>
    </source>
</evidence>
<feature type="chain" id="PRO_5034646367" description="Ig-like domain-containing protein" evidence="2">
    <location>
        <begin position="28"/>
        <end position="195"/>
    </location>
</feature>
<dbReference type="PANTHER" id="PTHR37866:SF1">
    <property type="entry name" value="PRE T-CELL ANTIGEN RECEPTOR ALPHA"/>
    <property type="match status" value="1"/>
</dbReference>
<protein>
    <recommendedName>
        <fullName evidence="3">Ig-like domain-containing protein</fullName>
    </recommendedName>
</protein>
<reference evidence="4" key="1">
    <citation type="submission" date="2025-08" db="UniProtKB">
        <authorList>
            <consortium name="Ensembl"/>
        </authorList>
    </citation>
    <scope>IDENTIFICATION</scope>
</reference>
<dbReference type="Pfam" id="PF15028">
    <property type="entry name" value="PTCRA"/>
    <property type="match status" value="1"/>
</dbReference>
<dbReference type="InterPro" id="IPR013783">
    <property type="entry name" value="Ig-like_fold"/>
</dbReference>
<proteinExistence type="predicted"/>
<dbReference type="InterPro" id="IPR007110">
    <property type="entry name" value="Ig-like_dom"/>
</dbReference>
<evidence type="ECO:0000256" key="1">
    <source>
        <dbReference type="SAM" id="MobiDB-lite"/>
    </source>
</evidence>
<evidence type="ECO:0000313" key="4">
    <source>
        <dbReference type="Ensembl" id="ENSAOWP00000016758.1"/>
    </source>
</evidence>